<accession>A0A450TN60</accession>
<name>A0A450TN60_9GAMM</name>
<dbReference type="AlphaFoldDB" id="A0A450TN60"/>
<organism evidence="1">
    <name type="scientific">Candidatus Kentrum sp. DK</name>
    <dbReference type="NCBI Taxonomy" id="2126562"/>
    <lineage>
        <taxon>Bacteria</taxon>
        <taxon>Pseudomonadati</taxon>
        <taxon>Pseudomonadota</taxon>
        <taxon>Gammaproteobacteria</taxon>
        <taxon>Candidatus Kentrum</taxon>
    </lineage>
</organism>
<sequence>MAFFCNIPSNEKKLFWIFGLFLFVLFDRASFAETCPVHSVSCRPNPTSRHVLEEGVSTSGMVSGRVVDTGDKIYIVGSRIQQNNSSVPAISIRTVKRKKIVLSGVQVSSSGARIDDGEGMAAIVAIQSEHADAEVVLDGLRLKSRGARIDAKSNGTLSCASLICIQLTGKDHLSVDNRNSTVRAQGRTILRSELK</sequence>
<protein>
    <submittedName>
        <fullName evidence="1">Uncharacterized protein</fullName>
    </submittedName>
</protein>
<proteinExistence type="predicted"/>
<dbReference type="EMBL" id="CAADEY010000209">
    <property type="protein sequence ID" value="VFJ69192.1"/>
    <property type="molecule type" value="Genomic_DNA"/>
</dbReference>
<gene>
    <name evidence="1" type="ORF">BECKDK2373C_GA0170839_12092</name>
</gene>
<reference evidence="1" key="1">
    <citation type="submission" date="2019-02" db="EMBL/GenBank/DDBJ databases">
        <authorList>
            <person name="Gruber-Vodicka R. H."/>
            <person name="Seah K. B. B."/>
        </authorList>
    </citation>
    <scope>NUCLEOTIDE SEQUENCE</scope>
    <source>
        <strain evidence="1">BECK_DK161</strain>
    </source>
</reference>
<evidence type="ECO:0000313" key="1">
    <source>
        <dbReference type="EMBL" id="VFJ69192.1"/>
    </source>
</evidence>